<dbReference type="EMBL" id="CP042382">
    <property type="protein sequence ID" value="QEA38166.1"/>
    <property type="molecule type" value="Genomic_DNA"/>
</dbReference>
<dbReference type="CDD" id="cd14659">
    <property type="entry name" value="Imelysin-like_IPPA"/>
    <property type="match status" value="1"/>
</dbReference>
<evidence type="ECO:0000256" key="3">
    <source>
        <dbReference type="SAM" id="SignalP"/>
    </source>
</evidence>
<dbReference type="AlphaFoldDB" id="A0A5B8SN87"/>
<reference evidence="5 6" key="1">
    <citation type="submission" date="2019-06" db="EMBL/GenBank/DDBJ databases">
        <title>Genome analyses of bacteria isolated from kimchi.</title>
        <authorList>
            <person name="Lee S."/>
            <person name="Ahn S."/>
            <person name="Roh S."/>
        </authorList>
    </citation>
    <scope>NUCLEOTIDE SEQUENCE [LARGE SCALE GENOMIC DNA]</scope>
    <source>
        <strain evidence="5 6">CBA4606</strain>
    </source>
</reference>
<evidence type="ECO:0000256" key="2">
    <source>
        <dbReference type="ARBA" id="ARBA00022729"/>
    </source>
</evidence>
<keyword evidence="6" id="KW-1185">Reference proteome</keyword>
<keyword evidence="2 3" id="KW-0732">Signal</keyword>
<proteinExistence type="predicted"/>
<dbReference type="RefSeq" id="WP_147183234.1">
    <property type="nucleotide sequence ID" value="NZ_CP042382.1"/>
</dbReference>
<evidence type="ECO:0000313" key="6">
    <source>
        <dbReference type="Proteomes" id="UP000321272"/>
    </source>
</evidence>
<sequence>MTSLRRLSALLLTLAIPTVTWAQAGEPKALWHGTIGEQYQMLHQASTELANNLENGCEDKATLRQEWLAANRAWQRVRYVDFGPIEQQSRAWQLQFWPDRKNLVAKKVSAWLKAPNPPTAEQIKADSVALQGFPAMEYLLVEEDIASPQACALFSAIAEHLTATTQALSDDWQAFEDHYLNTEGYTDTTVKSAMHGLEILEEKRIAEPMGLRGKPRNGYLADAWRSGESVALIQASLAGLEQSFLPGAKALLEREDEAELAQELETELTKARELAASLKPGLAPALENDEDYRQLQSLYLQVGKLRRLVNQDIASALEIKQGFNSSDGD</sequence>
<gene>
    <name evidence="5" type="ORF">FGL86_03150</name>
</gene>
<feature type="signal peptide" evidence="3">
    <location>
        <begin position="1"/>
        <end position="24"/>
    </location>
</feature>
<evidence type="ECO:0000313" key="5">
    <source>
        <dbReference type="EMBL" id="QEA38166.1"/>
    </source>
</evidence>
<name>A0A5B8SN87_9GAMM</name>
<feature type="domain" description="Imelysin-like" evidence="4">
    <location>
        <begin position="37"/>
        <end position="307"/>
    </location>
</feature>
<feature type="chain" id="PRO_5022824162" evidence="3">
    <location>
        <begin position="25"/>
        <end position="329"/>
    </location>
</feature>
<comment type="subcellular location">
    <subcellularLocation>
        <location evidence="1">Cell envelope</location>
    </subcellularLocation>
</comment>
<evidence type="ECO:0000256" key="1">
    <source>
        <dbReference type="ARBA" id="ARBA00004196"/>
    </source>
</evidence>
<dbReference type="Gene3D" id="1.20.1420.20">
    <property type="entry name" value="M75 peptidase, HXXE motif"/>
    <property type="match status" value="1"/>
</dbReference>
<dbReference type="InterPro" id="IPR038352">
    <property type="entry name" value="Imelysin_sf"/>
</dbReference>
<evidence type="ECO:0000259" key="4">
    <source>
        <dbReference type="Pfam" id="PF09375"/>
    </source>
</evidence>
<protein>
    <submittedName>
        <fullName evidence="5">Imelysin family protein</fullName>
    </submittedName>
</protein>
<dbReference type="Proteomes" id="UP000321272">
    <property type="component" value="Chromosome"/>
</dbReference>
<accession>A0A5B8SN87</accession>
<dbReference type="InterPro" id="IPR018976">
    <property type="entry name" value="Imelysin-like"/>
</dbReference>
<dbReference type="InterPro" id="IPR034984">
    <property type="entry name" value="Imelysin-like_IPPA"/>
</dbReference>
<organism evidence="5 6">
    <name type="scientific">Pistricoccus aurantiacus</name>
    <dbReference type="NCBI Taxonomy" id="1883414"/>
    <lineage>
        <taxon>Bacteria</taxon>
        <taxon>Pseudomonadati</taxon>
        <taxon>Pseudomonadota</taxon>
        <taxon>Gammaproteobacteria</taxon>
        <taxon>Oceanospirillales</taxon>
        <taxon>Halomonadaceae</taxon>
        <taxon>Pistricoccus</taxon>
    </lineage>
</organism>
<dbReference type="Pfam" id="PF09375">
    <property type="entry name" value="Peptidase_M75"/>
    <property type="match status" value="1"/>
</dbReference>
<dbReference type="OrthoDB" id="5729110at2"/>
<dbReference type="KEGG" id="paur:FGL86_03150"/>
<dbReference type="GO" id="GO:0030313">
    <property type="term" value="C:cell envelope"/>
    <property type="evidence" value="ECO:0007669"/>
    <property type="project" value="UniProtKB-SubCell"/>
</dbReference>